<evidence type="ECO:0000313" key="12">
    <source>
        <dbReference type="Proteomes" id="UP000002063"/>
    </source>
</evidence>
<comment type="catalytic activity">
    <reaction evidence="8">
        <text>Ni-sirohydrochlorin + 2 L-glutamine + 2 ATP + 2 H2O = Ni-sirohydrochlorin a,c-diamide + 2 L-glutamate + 2 ADP + 2 phosphate + 2 H(+)</text>
        <dbReference type="Rhea" id="RHEA:52896"/>
        <dbReference type="ChEBI" id="CHEBI:15377"/>
        <dbReference type="ChEBI" id="CHEBI:15378"/>
        <dbReference type="ChEBI" id="CHEBI:29985"/>
        <dbReference type="ChEBI" id="CHEBI:30616"/>
        <dbReference type="ChEBI" id="CHEBI:43474"/>
        <dbReference type="ChEBI" id="CHEBI:58359"/>
        <dbReference type="ChEBI" id="CHEBI:136841"/>
        <dbReference type="ChEBI" id="CHEBI:136887"/>
        <dbReference type="ChEBI" id="CHEBI:456216"/>
        <dbReference type="EC" id="6.3.5.12"/>
    </reaction>
</comment>
<dbReference type="Pfam" id="PF01656">
    <property type="entry name" value="CbiA"/>
    <property type="match status" value="1"/>
</dbReference>
<name>C9RGB7_METVM</name>
<evidence type="ECO:0000256" key="1">
    <source>
        <dbReference type="ARBA" id="ARBA00001946"/>
    </source>
</evidence>
<accession>C9RGB7</accession>
<feature type="domain" description="CobB/CobQ-like glutamine amidotransferase" evidence="10">
    <location>
        <begin position="246"/>
        <end position="428"/>
    </location>
</feature>
<dbReference type="SUPFAM" id="SSF52540">
    <property type="entry name" value="P-loop containing nucleoside triphosphate hydrolases"/>
    <property type="match status" value="1"/>
</dbReference>
<dbReference type="InterPro" id="IPR004484">
    <property type="entry name" value="CbiA/CobB_synth"/>
</dbReference>
<keyword evidence="6 8" id="KW-0460">Magnesium</keyword>
<comment type="pathway">
    <text evidence="8">Cofactor biosynthesis; adenosylcobalamin biosynthesis; cob(II)yrinate a,c-diamide from sirohydrochlorin (anaerobic route): step 10/10.</text>
</comment>
<evidence type="ECO:0000256" key="3">
    <source>
        <dbReference type="ARBA" id="ARBA00022598"/>
    </source>
</evidence>
<comment type="catalytic activity">
    <reaction evidence="8">
        <text>cob(II)yrinate + 2 L-glutamine + 2 ATP + 2 H2O = cob(II)yrinate a,c diamide + 2 L-glutamate + 2 ADP + 2 phosphate + 2 H(+)</text>
        <dbReference type="Rhea" id="RHEA:26289"/>
        <dbReference type="ChEBI" id="CHEBI:15377"/>
        <dbReference type="ChEBI" id="CHEBI:15378"/>
        <dbReference type="ChEBI" id="CHEBI:29985"/>
        <dbReference type="ChEBI" id="CHEBI:30616"/>
        <dbReference type="ChEBI" id="CHEBI:43474"/>
        <dbReference type="ChEBI" id="CHEBI:58359"/>
        <dbReference type="ChEBI" id="CHEBI:58537"/>
        <dbReference type="ChEBI" id="CHEBI:58894"/>
        <dbReference type="ChEBI" id="CHEBI:456216"/>
        <dbReference type="EC" id="6.3.5.11"/>
    </reaction>
</comment>
<evidence type="ECO:0000256" key="5">
    <source>
        <dbReference type="ARBA" id="ARBA00022840"/>
    </source>
</evidence>
<evidence type="ECO:0000259" key="10">
    <source>
        <dbReference type="Pfam" id="PF07685"/>
    </source>
</evidence>
<dbReference type="EC" id="6.3.5.12" evidence="8"/>
<dbReference type="PANTHER" id="PTHR43873">
    <property type="entry name" value="COBYRINATE A,C-DIAMIDE SYNTHASE"/>
    <property type="match status" value="1"/>
</dbReference>
<dbReference type="Pfam" id="PF07685">
    <property type="entry name" value="GATase_3"/>
    <property type="match status" value="1"/>
</dbReference>
<dbReference type="GO" id="GO:0042242">
    <property type="term" value="F:cobyrinic acid a,c-diamide synthase activity"/>
    <property type="evidence" value="ECO:0007669"/>
    <property type="project" value="UniProtKB-UniRule"/>
</dbReference>
<sequence>MKRVVIAGTSSEVGKTVISTGIMKALSKRYNVQGYKVGPDYIDPTYHTIATGNKSRNLDSFFMNKEQIKYLFQKHSKDKDISVIEGVRGLYEGISAIDDVGSTASVAKALNSPIILLVNAKSLTRSAIAIIKGFMSFDNVKIRGVIFNFVRSEKHIKKLKEAMSYYLPDVEIVGFIPRNEDFKVEGRHLGLVPTPENLEEIKNKIELWGELVEKYLDLDKIVEIANEDFEDIDDIFLWEVNENYKKIAVAYDEAFNFYYWDNFEALKENKAKIEFFSPLKDSEVPDADVLYIGGGYPELFKEELSKNKEMIESIREFDGYIYGECGGLMYLTKSIDNVPMVGLLNCSSIMTKHVQGLSYVKAEFLEDCLIGRKNMRFKGHEFHYSKLVNIKEDRFAYRIERGMGIINNLDGIFNGKVLAGYLHNHAVANPYFASSMVNFENR</sequence>
<dbReference type="AlphaFoldDB" id="C9RGB7"/>
<comment type="similarity">
    <text evidence="8">Belongs to the CobB/CbiA family.</text>
</comment>
<feature type="active site" description="Nucleophile" evidence="8">
    <location>
        <position position="325"/>
    </location>
</feature>
<dbReference type="GeneID" id="8513098"/>
<dbReference type="OrthoDB" id="8896at2157"/>
<dbReference type="CDD" id="cd03130">
    <property type="entry name" value="GATase1_CobB"/>
    <property type="match status" value="1"/>
</dbReference>
<dbReference type="NCBIfam" id="TIGR00379">
    <property type="entry name" value="cobB"/>
    <property type="match status" value="1"/>
</dbReference>
<gene>
    <name evidence="8" type="primary">cbiA</name>
    <name evidence="8" type="synonym">cfbB</name>
    <name evidence="11" type="ordered locus">Metvu_0761</name>
</gene>
<dbReference type="PROSITE" id="PS51274">
    <property type="entry name" value="GATASE_COBBQ"/>
    <property type="match status" value="1"/>
</dbReference>
<evidence type="ECO:0000256" key="6">
    <source>
        <dbReference type="ARBA" id="ARBA00022842"/>
    </source>
</evidence>
<keyword evidence="12" id="KW-1185">Reference proteome</keyword>
<reference evidence="11" key="1">
    <citation type="submission" date="2009-10" db="EMBL/GenBank/DDBJ databases">
        <title>Complete sequence of chromosome of Methanocaldococcus vulcanius M7.</title>
        <authorList>
            <consortium name="US DOE Joint Genome Institute"/>
            <person name="Lucas S."/>
            <person name="Copeland A."/>
            <person name="Lapidus A."/>
            <person name="Glavina del Rio T."/>
            <person name="Dalin E."/>
            <person name="Tice H."/>
            <person name="Bruce D."/>
            <person name="Goodwin L."/>
            <person name="Pitluck S."/>
            <person name="Lcollab F.I."/>
            <person name="Brettin T."/>
            <person name="Detter J.C."/>
            <person name="Han C."/>
            <person name="Tapia R."/>
            <person name="Kuske C.R."/>
            <person name="Schmutz J."/>
            <person name="Larimer F."/>
            <person name="Land M."/>
            <person name="Hauser L."/>
            <person name="Kyrpides N."/>
            <person name="Ovchinikova G."/>
            <person name="Sieprawska-Lupa M."/>
            <person name="Whitman W.B."/>
            <person name="Woyke T."/>
        </authorList>
    </citation>
    <scope>NUCLEOTIDE SEQUENCE [LARGE SCALE GENOMIC DNA]</scope>
    <source>
        <strain evidence="11">M7</strain>
    </source>
</reference>
<dbReference type="InterPro" id="IPR027417">
    <property type="entry name" value="P-loop_NTPase"/>
</dbReference>
<dbReference type="InterPro" id="IPR011698">
    <property type="entry name" value="GATase_3"/>
</dbReference>
<dbReference type="PANTHER" id="PTHR43873:SF1">
    <property type="entry name" value="COBYRINATE A,C-DIAMIDE SYNTHASE"/>
    <property type="match status" value="1"/>
</dbReference>
<dbReference type="HAMAP" id="MF_00027">
    <property type="entry name" value="CobB_CbiA"/>
    <property type="match status" value="1"/>
</dbReference>
<dbReference type="CDD" id="cd05388">
    <property type="entry name" value="CobB_N"/>
    <property type="match status" value="1"/>
</dbReference>
<dbReference type="NCBIfam" id="NF002204">
    <property type="entry name" value="PRK01077.1"/>
    <property type="match status" value="1"/>
</dbReference>
<keyword evidence="5 8" id="KW-0067">ATP-binding</keyword>
<dbReference type="EMBL" id="CP001787">
    <property type="protein sequence ID" value="ACX72619.1"/>
    <property type="molecule type" value="Genomic_DNA"/>
</dbReference>
<evidence type="ECO:0000256" key="8">
    <source>
        <dbReference type="HAMAP-Rule" id="MF_00027"/>
    </source>
</evidence>
<feature type="domain" description="CobQ/CobB/MinD/ParA nucleotide binding" evidence="9">
    <location>
        <begin position="4"/>
        <end position="188"/>
    </location>
</feature>
<evidence type="ECO:0000256" key="2">
    <source>
        <dbReference type="ARBA" id="ARBA00022573"/>
    </source>
</evidence>
<dbReference type="EC" id="6.3.5.11" evidence="8"/>
<dbReference type="NCBIfam" id="NF033195">
    <property type="entry name" value="F430_CfbB"/>
    <property type="match status" value="1"/>
</dbReference>
<dbReference type="STRING" id="579137.Metvu_0761"/>
<dbReference type="GO" id="GO:0005524">
    <property type="term" value="F:ATP binding"/>
    <property type="evidence" value="ECO:0007669"/>
    <property type="project" value="UniProtKB-UniRule"/>
</dbReference>
<comment type="cofactor">
    <cofactor evidence="1 8">
        <name>Mg(2+)</name>
        <dbReference type="ChEBI" id="CHEBI:18420"/>
    </cofactor>
</comment>
<protein>
    <recommendedName>
        <fullName evidence="8">Cobyrinate a,c-diamide synthase</fullName>
        <ecNumber evidence="8">6.3.5.11</ecNumber>
    </recommendedName>
    <alternativeName>
        <fullName evidence="8">Cobyrinic acid a,c-diamide synthetase</fullName>
    </alternativeName>
    <alternativeName>
        <fullName evidence="8">Ni-sirohydrochlorin a,c-diamide synthase</fullName>
        <ecNumber evidence="8">6.3.5.12</ecNumber>
    </alternativeName>
    <alternativeName>
        <fullName evidence="8">Ni-sirohydrochlorin a,c-diamide synthetase</fullName>
    </alternativeName>
</protein>
<keyword evidence="3 8" id="KW-0436">Ligase</keyword>
<comment type="function">
    <text evidence="8">Catalyzes the ATP-dependent amidation of the two carboxylate groups at positions a and c of cobyrinate, using either L-glutamine or ammonia as the nitrogen source. Involved in the biosynthesis of the unique nickel-containing tetrapyrrole coenzyme F430, the prosthetic group of methyl-coenzyme M reductase (MCR), which plays a key role in methanogenesis and anaerobic methane oxidation. Catalyzes the ATP-dependent amidation of the two carboxylate groups at positions a and c of Ni-sirohydrochlorin, using L-glutamine or ammonia as the nitrogen source.</text>
</comment>
<dbReference type="Proteomes" id="UP000002063">
    <property type="component" value="Chromosome"/>
</dbReference>
<dbReference type="InterPro" id="IPR029062">
    <property type="entry name" value="Class_I_gatase-like"/>
</dbReference>
<evidence type="ECO:0000313" key="11">
    <source>
        <dbReference type="EMBL" id="ACX72619.1"/>
    </source>
</evidence>
<keyword evidence="2 8" id="KW-0169">Cobalamin biosynthesis</keyword>
<keyword evidence="4 8" id="KW-0547">Nucleotide-binding</keyword>
<dbReference type="RefSeq" id="WP_015732839.1">
    <property type="nucleotide sequence ID" value="NC_013407.1"/>
</dbReference>
<organism evidence="11 12">
    <name type="scientific">Methanocaldococcus vulcanius (strain ATCC 700851 / DSM 12094 / M7)</name>
    <name type="common">Methanococcus vulcanius</name>
    <dbReference type="NCBI Taxonomy" id="579137"/>
    <lineage>
        <taxon>Archaea</taxon>
        <taxon>Methanobacteriati</taxon>
        <taxon>Methanobacteriota</taxon>
        <taxon>Methanomada group</taxon>
        <taxon>Methanococci</taxon>
        <taxon>Methanococcales</taxon>
        <taxon>Methanocaldococcaceae</taxon>
        <taxon>Methanocaldococcus</taxon>
    </lineage>
</organism>
<feature type="site" description="Increases nucleophilicity of active site Cys" evidence="8">
    <location>
        <position position="423"/>
    </location>
</feature>
<keyword evidence="7 8" id="KW-0315">Glutamine amidotransferase</keyword>
<comment type="miscellaneous">
    <text evidence="8">The a and c carboxylates of cobyrinate and Ni-sirohydrochlorin are activated for nucleophilic attack via formation of a phosphorylated intermediate by ATP. CbiA catalyzes first the amidation of the c-carboxylate, and then that of the a-carboxylate.</text>
</comment>
<dbReference type="KEGG" id="mvu:Metvu_0761"/>
<proteinExistence type="inferred from homology"/>
<dbReference type="Gene3D" id="3.40.50.880">
    <property type="match status" value="1"/>
</dbReference>
<dbReference type="GO" id="GO:0015948">
    <property type="term" value="P:methanogenesis"/>
    <property type="evidence" value="ECO:0007669"/>
    <property type="project" value="UniProtKB-KW"/>
</dbReference>
<dbReference type="GO" id="GO:0009236">
    <property type="term" value="P:cobalamin biosynthetic process"/>
    <property type="evidence" value="ECO:0007669"/>
    <property type="project" value="UniProtKB-UniRule"/>
</dbReference>
<dbReference type="InterPro" id="IPR002586">
    <property type="entry name" value="CobQ/CobB/MinD/ParA_Nub-bd_dom"/>
</dbReference>
<comment type="domain">
    <text evidence="8">Comprises of two domains. The C-terminal domain contains the binding site for glutamine and catalyzes the hydrolysis of this substrate to glutamate and ammonia. The N-terminal domain is anticipated to bind ATP, and cobyrinate or Ni-sirohydrochlorin, and catalyzes the ultimate synthesis of the diamide product. The ammonia produced via the glutaminase domain is probably translocated to the adjacent domain via a molecular tunnel, where it reacts with an activated intermediate.</text>
</comment>
<dbReference type="HOGENOM" id="CLU_022752_2_0_2"/>
<keyword evidence="8" id="KW-0484">Methanogenesis</keyword>
<dbReference type="eggNOG" id="arCOG00106">
    <property type="taxonomic scope" value="Archaea"/>
</dbReference>
<evidence type="ECO:0000259" key="9">
    <source>
        <dbReference type="Pfam" id="PF01656"/>
    </source>
</evidence>
<dbReference type="SUPFAM" id="SSF52317">
    <property type="entry name" value="Class I glutamine amidotransferase-like"/>
    <property type="match status" value="1"/>
</dbReference>
<evidence type="ECO:0000256" key="7">
    <source>
        <dbReference type="ARBA" id="ARBA00022962"/>
    </source>
</evidence>
<dbReference type="Gene3D" id="3.40.50.300">
    <property type="entry name" value="P-loop containing nucleotide triphosphate hydrolases"/>
    <property type="match status" value="2"/>
</dbReference>
<evidence type="ECO:0000256" key="4">
    <source>
        <dbReference type="ARBA" id="ARBA00022741"/>
    </source>
</evidence>
<dbReference type="UniPathway" id="UPA00148">
    <property type="reaction ID" value="UER00231"/>
</dbReference>